<dbReference type="Gene3D" id="3.30.450.20">
    <property type="entry name" value="PAS domain"/>
    <property type="match status" value="1"/>
</dbReference>
<dbReference type="InterPro" id="IPR005467">
    <property type="entry name" value="His_kinase_dom"/>
</dbReference>
<dbReference type="GO" id="GO:0000155">
    <property type="term" value="F:phosphorelay sensor kinase activity"/>
    <property type="evidence" value="ECO:0007669"/>
    <property type="project" value="InterPro"/>
</dbReference>
<name>A0A0F9RTV7_9ZZZZ</name>
<dbReference type="CDD" id="cd00130">
    <property type="entry name" value="PAS"/>
    <property type="match status" value="1"/>
</dbReference>
<evidence type="ECO:0000313" key="4">
    <source>
        <dbReference type="EMBL" id="KKN28416.1"/>
    </source>
</evidence>
<protein>
    <recommendedName>
        <fullName evidence="3">Histidine kinase domain-containing protein</fullName>
    </recommendedName>
</protein>
<sequence>MNLKLSADREEYQPVQSQAFASHTFAHSSTANRTSKQPSPDNNITEDSLANRHGRLLAALPAGVIVLDGRGIVQEANQAAIELLGEPLSGERWINIIDRAFNPQPNDGHDVSLTDGRLVHISTTPLGDEPGQIILLQNVTETRALQSKVSHLQRLSTIGEVTARLAHQIRTPLSSAMLYLSPLLKQGVDEQVKQRFAIKMKDSLSHMEQLIKDLLAFSNGNLASPSPVSISALLTEVKEASNESEHRVSVSIDHKLNDDIHILGSQSALMSALSNLITNSRHACADNGHIFIRTKLVNATNGHSSICLSVEDDGCGIEKHDLDNILTPFFTTRSNGTGLGLAVVQSIVNAHRGSLLIDSEPQKGTTIQLFFPILSKNTVTEMNKSQSVNGVAL</sequence>
<dbReference type="InterPro" id="IPR036890">
    <property type="entry name" value="HATPase_C_sf"/>
</dbReference>
<dbReference type="PROSITE" id="PS50109">
    <property type="entry name" value="HIS_KIN"/>
    <property type="match status" value="1"/>
</dbReference>
<organism evidence="4">
    <name type="scientific">marine sediment metagenome</name>
    <dbReference type="NCBI Taxonomy" id="412755"/>
    <lineage>
        <taxon>unclassified sequences</taxon>
        <taxon>metagenomes</taxon>
        <taxon>ecological metagenomes</taxon>
    </lineage>
</organism>
<dbReference type="EMBL" id="LAZR01002566">
    <property type="protein sequence ID" value="KKN28416.1"/>
    <property type="molecule type" value="Genomic_DNA"/>
</dbReference>
<feature type="region of interest" description="Disordered" evidence="2">
    <location>
        <begin position="25"/>
        <end position="46"/>
    </location>
</feature>
<dbReference type="InterPro" id="IPR035965">
    <property type="entry name" value="PAS-like_dom_sf"/>
</dbReference>
<dbReference type="InterPro" id="IPR000014">
    <property type="entry name" value="PAS"/>
</dbReference>
<dbReference type="Gene3D" id="1.10.287.130">
    <property type="match status" value="1"/>
</dbReference>
<dbReference type="SUPFAM" id="SSF55874">
    <property type="entry name" value="ATPase domain of HSP90 chaperone/DNA topoisomerase II/histidine kinase"/>
    <property type="match status" value="1"/>
</dbReference>
<dbReference type="PRINTS" id="PR00344">
    <property type="entry name" value="BCTRLSENSOR"/>
</dbReference>
<dbReference type="InterPro" id="IPR004358">
    <property type="entry name" value="Sig_transdc_His_kin-like_C"/>
</dbReference>
<dbReference type="SMART" id="SM00091">
    <property type="entry name" value="PAS"/>
    <property type="match status" value="1"/>
</dbReference>
<gene>
    <name evidence="4" type="ORF">LCGC14_0854500</name>
</gene>
<dbReference type="SMART" id="SM00388">
    <property type="entry name" value="HisKA"/>
    <property type="match status" value="1"/>
</dbReference>
<comment type="caution">
    <text evidence="4">The sequence shown here is derived from an EMBL/GenBank/DDBJ whole genome shotgun (WGS) entry which is preliminary data.</text>
</comment>
<reference evidence="4" key="1">
    <citation type="journal article" date="2015" name="Nature">
        <title>Complex archaea that bridge the gap between prokaryotes and eukaryotes.</title>
        <authorList>
            <person name="Spang A."/>
            <person name="Saw J.H."/>
            <person name="Jorgensen S.L."/>
            <person name="Zaremba-Niedzwiedzka K."/>
            <person name="Martijn J."/>
            <person name="Lind A.E."/>
            <person name="van Eijk R."/>
            <person name="Schleper C."/>
            <person name="Guy L."/>
            <person name="Ettema T.J."/>
        </authorList>
    </citation>
    <scope>NUCLEOTIDE SEQUENCE</scope>
</reference>
<dbReference type="PANTHER" id="PTHR43065">
    <property type="entry name" value="SENSOR HISTIDINE KINASE"/>
    <property type="match status" value="1"/>
</dbReference>
<dbReference type="Gene3D" id="3.30.565.10">
    <property type="entry name" value="Histidine kinase-like ATPase, C-terminal domain"/>
    <property type="match status" value="1"/>
</dbReference>
<evidence type="ECO:0000256" key="1">
    <source>
        <dbReference type="ARBA" id="ARBA00022553"/>
    </source>
</evidence>
<keyword evidence="1" id="KW-0597">Phosphoprotein</keyword>
<dbReference type="Pfam" id="PF00512">
    <property type="entry name" value="HisKA"/>
    <property type="match status" value="1"/>
</dbReference>
<evidence type="ECO:0000259" key="3">
    <source>
        <dbReference type="PROSITE" id="PS50109"/>
    </source>
</evidence>
<dbReference type="PANTHER" id="PTHR43065:SF29">
    <property type="entry name" value="SENSOR PROTEIN KINASE FLES"/>
    <property type="match status" value="1"/>
</dbReference>
<dbReference type="SUPFAM" id="SSF55785">
    <property type="entry name" value="PYP-like sensor domain (PAS domain)"/>
    <property type="match status" value="1"/>
</dbReference>
<feature type="domain" description="Histidine kinase" evidence="3">
    <location>
        <begin position="164"/>
        <end position="375"/>
    </location>
</feature>
<dbReference type="InterPro" id="IPR003661">
    <property type="entry name" value="HisK_dim/P_dom"/>
</dbReference>
<evidence type="ECO:0000256" key="2">
    <source>
        <dbReference type="SAM" id="MobiDB-lite"/>
    </source>
</evidence>
<dbReference type="InterPro" id="IPR036097">
    <property type="entry name" value="HisK_dim/P_sf"/>
</dbReference>
<dbReference type="AlphaFoldDB" id="A0A0F9RTV7"/>
<dbReference type="SMART" id="SM00387">
    <property type="entry name" value="HATPase_c"/>
    <property type="match status" value="1"/>
</dbReference>
<dbReference type="SUPFAM" id="SSF47384">
    <property type="entry name" value="Homodimeric domain of signal transducing histidine kinase"/>
    <property type="match status" value="1"/>
</dbReference>
<dbReference type="Pfam" id="PF02518">
    <property type="entry name" value="HATPase_c"/>
    <property type="match status" value="1"/>
</dbReference>
<proteinExistence type="predicted"/>
<dbReference type="InterPro" id="IPR003594">
    <property type="entry name" value="HATPase_dom"/>
</dbReference>
<dbReference type="Pfam" id="PF13188">
    <property type="entry name" value="PAS_8"/>
    <property type="match status" value="1"/>
</dbReference>
<dbReference type="CDD" id="cd00082">
    <property type="entry name" value="HisKA"/>
    <property type="match status" value="1"/>
</dbReference>
<accession>A0A0F9RTV7</accession>